<dbReference type="PIRSF" id="PIRSF000535">
    <property type="entry name" value="1PFK/6PFK/LacC"/>
    <property type="match status" value="1"/>
</dbReference>
<gene>
    <name evidence="8" type="primary">pfkB</name>
    <name evidence="8" type="ORF">ABGF40_07585</name>
</gene>
<evidence type="ECO:0000256" key="2">
    <source>
        <dbReference type="ARBA" id="ARBA00022679"/>
    </source>
</evidence>
<sequence>MIYTFTANLAIDLFIETEKLLPNKVNRTNYFKCSANGKGVNVSIILKNLGISSTVTGFKGGFTGQHIEDDLKKRNIKIFMPEIQGLTRINVFTNVLDEKKEYTQVNPGPIIEEEAKEFLKAYFEKNFQKNDILTINGSFPKGIDENYIFEICKIAKDRNVEIVIDNSSKFVINLCKFEPFILKPNEFELCSWFDENVKDEKQFIRLSKKLIKMGTKNILLSLGENGAMLINENLILKCSAPEGKIVNTAMAGDTLLATYIAEIYLGKDKEYALKKAVCAGSSTAFRDGLTDFSDVKDLMKQVKVEKIWEEI</sequence>
<dbReference type="GO" id="GO:0008662">
    <property type="term" value="F:1-phosphofructokinase activity"/>
    <property type="evidence" value="ECO:0007669"/>
    <property type="project" value="UniProtKB-EC"/>
</dbReference>
<evidence type="ECO:0000256" key="1">
    <source>
        <dbReference type="ARBA" id="ARBA00005380"/>
    </source>
</evidence>
<dbReference type="PANTHER" id="PTHR46566">
    <property type="entry name" value="1-PHOSPHOFRUCTOKINASE-RELATED"/>
    <property type="match status" value="1"/>
</dbReference>
<dbReference type="InterPro" id="IPR011611">
    <property type="entry name" value="PfkB_dom"/>
</dbReference>
<proteinExistence type="inferred from homology"/>
<dbReference type="CDD" id="cd01164">
    <property type="entry name" value="FruK_PfkB_like"/>
    <property type="match status" value="1"/>
</dbReference>
<dbReference type="EC" id="2.7.1.144" evidence="6"/>
<dbReference type="RefSeq" id="WP_408126901.1">
    <property type="nucleotide sequence ID" value="NZ_JBFNFH010000021.1"/>
</dbReference>
<keyword evidence="4" id="KW-0418">Kinase</keyword>
<comment type="similarity">
    <text evidence="1">Belongs to the carbohydrate kinase pfkB family.</text>
</comment>
<evidence type="ECO:0000256" key="5">
    <source>
        <dbReference type="ARBA" id="ARBA00022840"/>
    </source>
</evidence>
<comment type="similarity">
    <text evidence="6">Belongs to the carbohydrate kinase PfkB family. LacC subfamily.</text>
</comment>
<dbReference type="Pfam" id="PF00294">
    <property type="entry name" value="PfkB"/>
    <property type="match status" value="1"/>
</dbReference>
<reference evidence="8 9" key="1">
    <citation type="journal article" date="2024" name="Front. Microbiol.">
        <title>Pangenomic and biochemical analyses of Helcococcus ovis reveal widespread tetracycline resistance and a novel bacterial species, Helcococcus bovis.</title>
        <authorList>
            <person name="Cunha F."/>
            <person name="Zhai Y."/>
            <person name="Casaro S."/>
            <person name="Jones K.L."/>
            <person name="Hernandez M."/>
            <person name="Bisinotto R.S."/>
            <person name="Kariyawasam S."/>
            <person name="Brown M.B."/>
            <person name="Phillips A."/>
            <person name="Jeong K.C."/>
            <person name="Galvao K.N."/>
        </authorList>
    </citation>
    <scope>NUCLEOTIDE SEQUENCE [LARGE SCALE GENOMIC DNA]</scope>
    <source>
        <strain evidence="8 9">KG197</strain>
    </source>
</reference>
<dbReference type="NCBIfam" id="TIGR03168">
    <property type="entry name" value="1-PFK"/>
    <property type="match status" value="1"/>
</dbReference>
<comment type="caution">
    <text evidence="8">The sequence shown here is derived from an EMBL/GenBank/DDBJ whole genome shotgun (WGS) entry which is preliminary data.</text>
</comment>
<dbReference type="InterPro" id="IPR017583">
    <property type="entry name" value="Tagatose/fructose_Pkinase"/>
</dbReference>
<keyword evidence="5 6" id="KW-0067">ATP-binding</keyword>
<evidence type="ECO:0000259" key="7">
    <source>
        <dbReference type="Pfam" id="PF00294"/>
    </source>
</evidence>
<dbReference type="SUPFAM" id="SSF53613">
    <property type="entry name" value="Ribokinase-like"/>
    <property type="match status" value="1"/>
</dbReference>
<dbReference type="PANTHER" id="PTHR46566:SF1">
    <property type="entry name" value="1-PHOSPHOFRUCTOKINASE"/>
    <property type="match status" value="1"/>
</dbReference>
<dbReference type="NCBIfam" id="TIGR03828">
    <property type="entry name" value="pfkB"/>
    <property type="match status" value="1"/>
</dbReference>
<keyword evidence="6" id="KW-0423">Lactose metabolism</keyword>
<dbReference type="EMBL" id="JBFNFH010000021">
    <property type="protein sequence ID" value="MFM1525517.1"/>
    <property type="molecule type" value="Genomic_DNA"/>
</dbReference>
<dbReference type="InterPro" id="IPR029056">
    <property type="entry name" value="Ribokinase-like"/>
</dbReference>
<accession>A0ABW9F7U3</accession>
<evidence type="ECO:0000256" key="3">
    <source>
        <dbReference type="ARBA" id="ARBA00022741"/>
    </source>
</evidence>
<evidence type="ECO:0000313" key="9">
    <source>
        <dbReference type="Proteomes" id="UP001629536"/>
    </source>
</evidence>
<comment type="pathway">
    <text evidence="6">Carbohydrate metabolism; D-tagatose 6-phosphate degradation; D-glyceraldehyde 3-phosphate and glycerone phosphate from D-tagatose 6-phosphate: step 1/2.</text>
</comment>
<dbReference type="InterPro" id="IPR022463">
    <property type="entry name" value="1-PFruKinase"/>
</dbReference>
<feature type="domain" description="Carbohydrate kinase PfkB" evidence="7">
    <location>
        <begin position="10"/>
        <end position="291"/>
    </location>
</feature>
<keyword evidence="3 6" id="KW-0547">Nucleotide-binding</keyword>
<organism evidence="8 9">
    <name type="scientific">Helcococcus bovis</name>
    <dbReference type="NCBI Taxonomy" id="3153252"/>
    <lineage>
        <taxon>Bacteria</taxon>
        <taxon>Bacillati</taxon>
        <taxon>Bacillota</taxon>
        <taxon>Tissierellia</taxon>
        <taxon>Tissierellales</taxon>
        <taxon>Peptoniphilaceae</taxon>
        <taxon>Helcococcus</taxon>
    </lineage>
</organism>
<comment type="catalytic activity">
    <reaction evidence="6">
        <text>D-tagatofuranose 6-phosphate + ATP = D-tagatofuranose 1,6-bisphosphate + ADP + H(+)</text>
        <dbReference type="Rhea" id="RHEA:12420"/>
        <dbReference type="ChEBI" id="CHEBI:15378"/>
        <dbReference type="ChEBI" id="CHEBI:30616"/>
        <dbReference type="ChEBI" id="CHEBI:58694"/>
        <dbReference type="ChEBI" id="CHEBI:58695"/>
        <dbReference type="ChEBI" id="CHEBI:456216"/>
        <dbReference type="EC" id="2.7.1.144"/>
    </reaction>
</comment>
<evidence type="ECO:0000256" key="6">
    <source>
        <dbReference type="PIRNR" id="PIRNR000535"/>
    </source>
</evidence>
<protein>
    <recommendedName>
        <fullName evidence="6">Tagatose-6-phosphate kinase</fullName>
        <ecNumber evidence="6">2.7.1.144</ecNumber>
    </recommendedName>
</protein>
<dbReference type="Proteomes" id="UP001629536">
    <property type="component" value="Unassembled WGS sequence"/>
</dbReference>
<keyword evidence="2 6" id="KW-0808">Transferase</keyword>
<keyword evidence="9" id="KW-1185">Reference proteome</keyword>
<name>A0ABW9F7U3_9FIRM</name>
<evidence type="ECO:0000313" key="8">
    <source>
        <dbReference type="EMBL" id="MFM1525517.1"/>
    </source>
</evidence>
<evidence type="ECO:0000256" key="4">
    <source>
        <dbReference type="ARBA" id="ARBA00022777"/>
    </source>
</evidence>
<dbReference type="Gene3D" id="3.40.1190.20">
    <property type="match status" value="1"/>
</dbReference>